<dbReference type="PANTHER" id="PTHR28670">
    <property type="entry name" value="UV-STIMULATED SCAFFOLD PROTEIN A"/>
    <property type="match status" value="1"/>
</dbReference>
<organism evidence="2 3">
    <name type="scientific">Ectocarpus siliculosus</name>
    <name type="common">Brown alga</name>
    <name type="synonym">Conferva siliculosa</name>
    <dbReference type="NCBI Taxonomy" id="2880"/>
    <lineage>
        <taxon>Eukaryota</taxon>
        <taxon>Sar</taxon>
        <taxon>Stramenopiles</taxon>
        <taxon>Ochrophyta</taxon>
        <taxon>PX clade</taxon>
        <taxon>Phaeophyceae</taxon>
        <taxon>Ectocarpales</taxon>
        <taxon>Ectocarpaceae</taxon>
        <taxon>Ectocarpus</taxon>
    </lineage>
</organism>
<feature type="compositionally biased region" description="Basic and acidic residues" evidence="1">
    <location>
        <begin position="452"/>
        <end position="489"/>
    </location>
</feature>
<dbReference type="SUPFAM" id="SSF48464">
    <property type="entry name" value="ENTH/VHS domain"/>
    <property type="match status" value="1"/>
</dbReference>
<dbReference type="OMA" id="REMDECF"/>
<evidence type="ECO:0000313" key="2">
    <source>
        <dbReference type="EMBL" id="CBN75384.1"/>
    </source>
</evidence>
<proteinExistence type="predicted"/>
<feature type="compositionally biased region" description="Acidic residues" evidence="1">
    <location>
        <begin position="497"/>
        <end position="511"/>
    </location>
</feature>
<evidence type="ECO:0000313" key="3">
    <source>
        <dbReference type="Proteomes" id="UP000002630"/>
    </source>
</evidence>
<feature type="compositionally biased region" description="Gly residues" evidence="1">
    <location>
        <begin position="63"/>
        <end position="81"/>
    </location>
</feature>
<dbReference type="InParanoid" id="D8LTZ4"/>
<evidence type="ECO:0008006" key="4">
    <source>
        <dbReference type="Google" id="ProtNLM"/>
    </source>
</evidence>
<dbReference type="GO" id="GO:0006283">
    <property type="term" value="P:transcription-coupled nucleotide-excision repair"/>
    <property type="evidence" value="ECO:0007669"/>
    <property type="project" value="TreeGrafter"/>
</dbReference>
<sequence length="639" mass="65875">MEGRGRGKSRGAAAGARSGGARAGARGRGGGTRGGRGDRRGKGKRPARSPSGQELSSFPSASGGSGDGGGGGGGGAGGGAGGGDSYDTLGKLVSKATKPTRETGYKRLDEDTVRRIKGIARKDEDCAAGAIRYLMQRMAAKSAEVRFMALSIVGLLFQRSRVVRKVIVADLKNFMNLAVGHDARHPLPGPPAAAVALREKALALMEEWNESHGDLYKGLRAAYRFLREGKRMKFPELQARAARARDAAARRDKHARRLLQAKYLQAKAEITEQASEIQTIVREMDECFAILVPAVPGTDAVSTDQDNTDQGNGDKPRGDHSLSEGGDRVSDGGGGGGGGGGVGSDGGDGSKDGDAPPVLASGRDAVRSPQTPAAAVAASCDDDRRQYGNDGCGGGGGGGGSGDEGGRSDGSAGGVGPRSSGGRPTTDSECEGTEEERRKQESSEEGEGNTNQHDRTAAGESGREDSGVQLERGKNERGGGARANTEARDSAAATTADSDDDEGMEWEDGGGDNDTSGDNRSEAEEEEGEEDEEGDEEAVRNGKRRWSGGAGDDGELRTIADTVEAAGLGSSGYELQVEVPMGWSVTTGGSGAGEDAALVVSALRERYKVLTSRGRRSGAYADMSKCHSFEGISLTTETN</sequence>
<name>D8LTZ4_ECTSI</name>
<protein>
    <recommendedName>
        <fullName evidence="4">VHS domain-containing protein</fullName>
    </recommendedName>
</protein>
<dbReference type="InterPro" id="IPR049408">
    <property type="entry name" value="UVSSA_N_a-solenoid_rpt"/>
</dbReference>
<dbReference type="Proteomes" id="UP000002630">
    <property type="component" value="Linkage Group LG26"/>
</dbReference>
<feature type="compositionally biased region" description="Basic and acidic residues" evidence="1">
    <location>
        <begin position="312"/>
        <end position="330"/>
    </location>
</feature>
<dbReference type="Gene3D" id="1.25.40.90">
    <property type="match status" value="1"/>
</dbReference>
<dbReference type="InterPro" id="IPR008942">
    <property type="entry name" value="ENTH_VHS"/>
</dbReference>
<feature type="region of interest" description="Disordered" evidence="1">
    <location>
        <begin position="298"/>
        <end position="556"/>
    </location>
</feature>
<accession>D8LTZ4</accession>
<dbReference type="AlphaFoldDB" id="D8LTZ4"/>
<dbReference type="PANTHER" id="PTHR28670:SF1">
    <property type="entry name" value="UV-STIMULATED SCAFFOLD PROTEIN A"/>
    <property type="match status" value="1"/>
</dbReference>
<dbReference type="Pfam" id="PF20867">
    <property type="entry name" value="UVSSA_N"/>
    <property type="match status" value="1"/>
</dbReference>
<dbReference type="InterPro" id="IPR018610">
    <property type="entry name" value="UVSSA"/>
</dbReference>
<dbReference type="GO" id="GO:0005694">
    <property type="term" value="C:chromosome"/>
    <property type="evidence" value="ECO:0007669"/>
    <property type="project" value="TreeGrafter"/>
</dbReference>
<gene>
    <name evidence="2" type="ORF">Esi_0090_0071</name>
</gene>
<feature type="compositionally biased region" description="Polar residues" evidence="1">
    <location>
        <begin position="50"/>
        <end position="59"/>
    </location>
</feature>
<feature type="compositionally biased region" description="Gly residues" evidence="1">
    <location>
        <begin position="331"/>
        <end position="347"/>
    </location>
</feature>
<keyword evidence="3" id="KW-1185">Reference proteome</keyword>
<feature type="compositionally biased region" description="Gly residues" evidence="1">
    <location>
        <begin position="390"/>
        <end position="403"/>
    </location>
</feature>
<dbReference type="EMBL" id="FN649138">
    <property type="protein sequence ID" value="CBN75384.1"/>
    <property type="molecule type" value="Genomic_DNA"/>
</dbReference>
<reference evidence="2 3" key="1">
    <citation type="journal article" date="2010" name="Nature">
        <title>The Ectocarpus genome and the independent evolution of multicellularity in brown algae.</title>
        <authorList>
            <person name="Cock J.M."/>
            <person name="Sterck L."/>
            <person name="Rouze P."/>
            <person name="Scornet D."/>
            <person name="Allen A.E."/>
            <person name="Amoutzias G."/>
            <person name="Anthouard V."/>
            <person name="Artiguenave F."/>
            <person name="Aury J.M."/>
            <person name="Badger J.H."/>
            <person name="Beszteri B."/>
            <person name="Billiau K."/>
            <person name="Bonnet E."/>
            <person name="Bothwell J.H."/>
            <person name="Bowler C."/>
            <person name="Boyen C."/>
            <person name="Brownlee C."/>
            <person name="Carrano C.J."/>
            <person name="Charrier B."/>
            <person name="Cho G.Y."/>
            <person name="Coelho S.M."/>
            <person name="Collen J."/>
            <person name="Corre E."/>
            <person name="Da Silva C."/>
            <person name="Delage L."/>
            <person name="Delaroque N."/>
            <person name="Dittami S.M."/>
            <person name="Doulbeau S."/>
            <person name="Elias M."/>
            <person name="Farnham G."/>
            <person name="Gachon C.M."/>
            <person name="Gschloessl B."/>
            <person name="Heesch S."/>
            <person name="Jabbari K."/>
            <person name="Jubin C."/>
            <person name="Kawai H."/>
            <person name="Kimura K."/>
            <person name="Kloareg B."/>
            <person name="Kupper F.C."/>
            <person name="Lang D."/>
            <person name="Le Bail A."/>
            <person name="Leblanc C."/>
            <person name="Lerouge P."/>
            <person name="Lohr M."/>
            <person name="Lopez P.J."/>
            <person name="Martens C."/>
            <person name="Maumus F."/>
            <person name="Michel G."/>
            <person name="Miranda-Saavedra D."/>
            <person name="Morales J."/>
            <person name="Moreau H."/>
            <person name="Motomura T."/>
            <person name="Nagasato C."/>
            <person name="Napoli C.A."/>
            <person name="Nelson D.R."/>
            <person name="Nyvall-Collen P."/>
            <person name="Peters A.F."/>
            <person name="Pommier C."/>
            <person name="Potin P."/>
            <person name="Poulain J."/>
            <person name="Quesneville H."/>
            <person name="Read B."/>
            <person name="Rensing S.A."/>
            <person name="Ritter A."/>
            <person name="Rousvoal S."/>
            <person name="Samanta M."/>
            <person name="Samson G."/>
            <person name="Schroeder D.C."/>
            <person name="Segurens B."/>
            <person name="Strittmatter M."/>
            <person name="Tonon T."/>
            <person name="Tregear J.W."/>
            <person name="Valentin K."/>
            <person name="von Dassow P."/>
            <person name="Yamagishi T."/>
            <person name="Van de Peer Y."/>
            <person name="Wincker P."/>
        </authorList>
    </citation>
    <scope>NUCLEOTIDE SEQUENCE [LARGE SCALE GENOMIC DNA]</scope>
    <source>
        <strain evidence="3">Ec32 / CCAP1310/4</strain>
    </source>
</reference>
<feature type="compositionally biased region" description="Polar residues" evidence="1">
    <location>
        <begin position="300"/>
        <end position="311"/>
    </location>
</feature>
<dbReference type="GO" id="GO:0000993">
    <property type="term" value="F:RNA polymerase II complex binding"/>
    <property type="evidence" value="ECO:0007669"/>
    <property type="project" value="TreeGrafter"/>
</dbReference>
<dbReference type="GO" id="GO:0009411">
    <property type="term" value="P:response to UV"/>
    <property type="evidence" value="ECO:0007669"/>
    <property type="project" value="InterPro"/>
</dbReference>
<feature type="compositionally biased region" description="Gly residues" evidence="1">
    <location>
        <begin position="17"/>
        <end position="34"/>
    </location>
</feature>
<dbReference type="EMBL" id="FN649751">
    <property type="protein sequence ID" value="CBN75384.1"/>
    <property type="molecule type" value="Genomic_DNA"/>
</dbReference>
<dbReference type="eggNOG" id="KOG2374">
    <property type="taxonomic scope" value="Eukaryota"/>
</dbReference>
<dbReference type="STRING" id="2880.D8LTZ4"/>
<feature type="region of interest" description="Disordered" evidence="1">
    <location>
        <begin position="1"/>
        <end position="81"/>
    </location>
</feature>
<feature type="compositionally biased region" description="Acidic residues" evidence="1">
    <location>
        <begin position="523"/>
        <end position="536"/>
    </location>
</feature>
<dbReference type="OrthoDB" id="5594015at2759"/>
<evidence type="ECO:0000256" key="1">
    <source>
        <dbReference type="SAM" id="MobiDB-lite"/>
    </source>
</evidence>